<reference evidence="2" key="1">
    <citation type="submission" date="2023-07" db="EMBL/GenBank/DDBJ databases">
        <title>A chromosome-level genome assembly of Lolium multiflorum.</title>
        <authorList>
            <person name="Chen Y."/>
            <person name="Copetti D."/>
            <person name="Kolliker R."/>
            <person name="Studer B."/>
        </authorList>
    </citation>
    <scope>NUCLEOTIDE SEQUENCE</scope>
    <source>
        <strain evidence="2">02402/16</strain>
        <tissue evidence="2">Leaf</tissue>
    </source>
</reference>
<feature type="domain" description="F-box" evidence="1">
    <location>
        <begin position="23"/>
        <end position="72"/>
    </location>
</feature>
<evidence type="ECO:0000313" key="3">
    <source>
        <dbReference type="Proteomes" id="UP001231189"/>
    </source>
</evidence>
<dbReference type="InterPro" id="IPR006553">
    <property type="entry name" value="Leu-rich_rpt_Cys-con_subtyp"/>
</dbReference>
<proteinExistence type="predicted"/>
<dbReference type="EMBL" id="JAUUTY010000001">
    <property type="protein sequence ID" value="KAK1693828.1"/>
    <property type="molecule type" value="Genomic_DNA"/>
</dbReference>
<dbReference type="Pfam" id="PF12937">
    <property type="entry name" value="F-box-like"/>
    <property type="match status" value="2"/>
</dbReference>
<sequence>MSSLPSRRRRRRQLRCGGDVRPSADWADLPIDVLLSVLHKLDPMELMMGGAGRVCRSWRRAVRDEPELWRRIDTRFRKGHRCEIYEDTAKEAVRRGSRRCEAFCGEDASDHFLLFLAEHAPTLKSLRLIFSDRISNEGLLEAINKFPVLEELELSRCKHVFGKVYKFIGIACPHLKSFRLSCLHSYSSEAAKYNKDEEAMAISTMSTLRSLQLLGSELTNKGLTAILDNCTRLEYLDIRHCFNICFDTTLRAKCARIKTMKLPHGSTADYDLEIGIPIRRRSKTCILWKFGGKEVCPADCRVPGLPQAHAMSSIPSGRRRRLRRSGEVRPSADWADLPIDALLSVLHKLEPIELMVGSAGRVCRSWRRAVRDEPELWRRIDMRARKDRLYRIDERTAREAVRRSSGRCEAFWGEDATDHFLLFLAEHAPTLKSLRLISSNHISNEGLIESINKFPMLEELELSLCKNVFGKVYEVIGIACPRLKSFRLSYPCFYSIEDAEYNKDEEAMGIATMSALRSLQLFGSELTNKGLTSILDNCTHLEHLDIRHCFNIYFDTALRAKCARIKTTRPPHGSTDDYEFYIGNPVRTRSRKTRRDYAFFGNSIYRGFQVVP</sequence>
<dbReference type="InterPro" id="IPR001810">
    <property type="entry name" value="F-box_dom"/>
</dbReference>
<dbReference type="FunFam" id="1.20.1280.50:FF:000037">
    <property type="entry name" value="F-box protein SKIP19"/>
    <property type="match status" value="1"/>
</dbReference>
<evidence type="ECO:0000259" key="1">
    <source>
        <dbReference type="PROSITE" id="PS50181"/>
    </source>
</evidence>
<dbReference type="SMART" id="SM00256">
    <property type="entry name" value="FBOX"/>
    <property type="match status" value="2"/>
</dbReference>
<comment type="caution">
    <text evidence="2">The sequence shown here is derived from an EMBL/GenBank/DDBJ whole genome shotgun (WGS) entry which is preliminary data.</text>
</comment>
<dbReference type="Gene3D" id="3.80.10.10">
    <property type="entry name" value="Ribonuclease Inhibitor"/>
    <property type="match status" value="2"/>
</dbReference>
<feature type="domain" description="F-box" evidence="1">
    <location>
        <begin position="331"/>
        <end position="380"/>
    </location>
</feature>
<dbReference type="InterPro" id="IPR032675">
    <property type="entry name" value="LRR_dom_sf"/>
</dbReference>
<evidence type="ECO:0000313" key="2">
    <source>
        <dbReference type="EMBL" id="KAK1693828.1"/>
    </source>
</evidence>
<dbReference type="PANTHER" id="PTHR38926:SF52">
    <property type="entry name" value="F-BOX DOMAIN-CONTAINING PROTEIN"/>
    <property type="match status" value="1"/>
</dbReference>
<dbReference type="PANTHER" id="PTHR38926">
    <property type="entry name" value="F-BOX DOMAIN CONTAINING PROTEIN, EXPRESSED"/>
    <property type="match status" value="1"/>
</dbReference>
<accession>A0AAD8X1Y8</accession>
<dbReference type="AlphaFoldDB" id="A0AAD8X1Y8"/>
<dbReference type="PROSITE" id="PS50181">
    <property type="entry name" value="FBOX"/>
    <property type="match status" value="2"/>
</dbReference>
<name>A0AAD8X1Y8_LOLMU</name>
<dbReference type="SUPFAM" id="SSF52047">
    <property type="entry name" value="RNI-like"/>
    <property type="match status" value="1"/>
</dbReference>
<dbReference type="InterPro" id="IPR001611">
    <property type="entry name" value="Leu-rich_rpt"/>
</dbReference>
<dbReference type="InterPro" id="IPR036047">
    <property type="entry name" value="F-box-like_dom_sf"/>
</dbReference>
<organism evidence="2 3">
    <name type="scientific">Lolium multiflorum</name>
    <name type="common">Italian ryegrass</name>
    <name type="synonym">Lolium perenne subsp. multiflorum</name>
    <dbReference type="NCBI Taxonomy" id="4521"/>
    <lineage>
        <taxon>Eukaryota</taxon>
        <taxon>Viridiplantae</taxon>
        <taxon>Streptophyta</taxon>
        <taxon>Embryophyta</taxon>
        <taxon>Tracheophyta</taxon>
        <taxon>Spermatophyta</taxon>
        <taxon>Magnoliopsida</taxon>
        <taxon>Liliopsida</taxon>
        <taxon>Poales</taxon>
        <taxon>Poaceae</taxon>
        <taxon>BOP clade</taxon>
        <taxon>Pooideae</taxon>
        <taxon>Poodae</taxon>
        <taxon>Poeae</taxon>
        <taxon>Poeae Chloroplast Group 2 (Poeae type)</taxon>
        <taxon>Loliodinae</taxon>
        <taxon>Loliinae</taxon>
        <taxon>Lolium</taxon>
    </lineage>
</organism>
<dbReference type="Pfam" id="PF13516">
    <property type="entry name" value="LRR_6"/>
    <property type="match status" value="1"/>
</dbReference>
<dbReference type="Proteomes" id="UP001231189">
    <property type="component" value="Unassembled WGS sequence"/>
</dbReference>
<keyword evidence="3" id="KW-1185">Reference proteome</keyword>
<dbReference type="Gene3D" id="1.20.1280.50">
    <property type="match status" value="2"/>
</dbReference>
<protein>
    <recommendedName>
        <fullName evidence="1">F-box domain-containing protein</fullName>
    </recommendedName>
</protein>
<gene>
    <name evidence="2" type="ORF">QYE76_010525</name>
</gene>
<dbReference type="SUPFAM" id="SSF81383">
    <property type="entry name" value="F-box domain"/>
    <property type="match status" value="2"/>
</dbReference>
<dbReference type="SMART" id="SM00367">
    <property type="entry name" value="LRR_CC"/>
    <property type="match status" value="6"/>
</dbReference>